<protein>
    <recommendedName>
        <fullName evidence="3">Transposase</fullName>
    </recommendedName>
</protein>
<name>A0AAU9UD68_EUPED</name>
<sequence>MPKLMEKHKFLPKNIYNCDETGISTVQTPGKILATKGQKKVGSITSWERGKNITLYCTLLSTCSAHSNERCRWIHSPDVYFPEEKVDASTREGWSSALQMLR</sequence>
<evidence type="ECO:0000313" key="2">
    <source>
        <dbReference type="Proteomes" id="UP001153954"/>
    </source>
</evidence>
<evidence type="ECO:0008006" key="3">
    <source>
        <dbReference type="Google" id="ProtNLM"/>
    </source>
</evidence>
<evidence type="ECO:0000313" key="1">
    <source>
        <dbReference type="EMBL" id="CAH2097255.1"/>
    </source>
</evidence>
<reference evidence="1" key="1">
    <citation type="submission" date="2022-03" db="EMBL/GenBank/DDBJ databases">
        <authorList>
            <person name="Tunstrom K."/>
        </authorList>
    </citation>
    <scope>NUCLEOTIDE SEQUENCE</scope>
</reference>
<organism evidence="1 2">
    <name type="scientific">Euphydryas editha</name>
    <name type="common">Edith's checkerspot</name>
    <dbReference type="NCBI Taxonomy" id="104508"/>
    <lineage>
        <taxon>Eukaryota</taxon>
        <taxon>Metazoa</taxon>
        <taxon>Ecdysozoa</taxon>
        <taxon>Arthropoda</taxon>
        <taxon>Hexapoda</taxon>
        <taxon>Insecta</taxon>
        <taxon>Pterygota</taxon>
        <taxon>Neoptera</taxon>
        <taxon>Endopterygota</taxon>
        <taxon>Lepidoptera</taxon>
        <taxon>Glossata</taxon>
        <taxon>Ditrysia</taxon>
        <taxon>Papilionoidea</taxon>
        <taxon>Nymphalidae</taxon>
        <taxon>Nymphalinae</taxon>
        <taxon>Euphydryas</taxon>
    </lineage>
</organism>
<comment type="caution">
    <text evidence="1">The sequence shown here is derived from an EMBL/GenBank/DDBJ whole genome shotgun (WGS) entry which is preliminary data.</text>
</comment>
<keyword evidence="2" id="KW-1185">Reference proteome</keyword>
<dbReference type="Proteomes" id="UP001153954">
    <property type="component" value="Unassembled WGS sequence"/>
</dbReference>
<accession>A0AAU9UD68</accession>
<dbReference type="EMBL" id="CAKOGL010000017">
    <property type="protein sequence ID" value="CAH2097255.1"/>
    <property type="molecule type" value="Genomic_DNA"/>
</dbReference>
<dbReference type="AlphaFoldDB" id="A0AAU9UD68"/>
<proteinExistence type="predicted"/>
<gene>
    <name evidence="1" type="ORF">EEDITHA_LOCUS12502</name>
</gene>